<feature type="transmembrane region" description="Helical" evidence="1">
    <location>
        <begin position="62"/>
        <end position="84"/>
    </location>
</feature>
<reference evidence="2" key="1">
    <citation type="submission" date="2022-06" db="EMBL/GenBank/DDBJ databases">
        <title>Genome Sequence of Candolleomyces eurysporus.</title>
        <authorList>
            <person name="Buettner E."/>
        </authorList>
    </citation>
    <scope>NUCLEOTIDE SEQUENCE</scope>
    <source>
        <strain evidence="2">VTCC 930004</strain>
    </source>
</reference>
<dbReference type="OrthoDB" id="2641762at2759"/>
<keyword evidence="1" id="KW-1133">Transmembrane helix</keyword>
<proteinExistence type="predicted"/>
<evidence type="ECO:0000313" key="3">
    <source>
        <dbReference type="Proteomes" id="UP001140091"/>
    </source>
</evidence>
<feature type="transmembrane region" description="Helical" evidence="1">
    <location>
        <begin position="254"/>
        <end position="275"/>
    </location>
</feature>
<protein>
    <submittedName>
        <fullName evidence="2">Uncharacterized protein</fullName>
    </submittedName>
</protein>
<dbReference type="Proteomes" id="UP001140091">
    <property type="component" value="Unassembled WGS sequence"/>
</dbReference>
<dbReference type="AlphaFoldDB" id="A0A9W8MGC1"/>
<organism evidence="2 3">
    <name type="scientific">Candolleomyces eurysporus</name>
    <dbReference type="NCBI Taxonomy" id="2828524"/>
    <lineage>
        <taxon>Eukaryota</taxon>
        <taxon>Fungi</taxon>
        <taxon>Dikarya</taxon>
        <taxon>Basidiomycota</taxon>
        <taxon>Agaricomycotina</taxon>
        <taxon>Agaricomycetes</taxon>
        <taxon>Agaricomycetidae</taxon>
        <taxon>Agaricales</taxon>
        <taxon>Agaricineae</taxon>
        <taxon>Psathyrellaceae</taxon>
        <taxon>Candolleomyces</taxon>
    </lineage>
</organism>
<gene>
    <name evidence="2" type="ORF">H1R20_g7453</name>
</gene>
<feature type="transmembrane region" description="Helical" evidence="1">
    <location>
        <begin position="142"/>
        <end position="165"/>
    </location>
</feature>
<keyword evidence="3" id="KW-1185">Reference proteome</keyword>
<comment type="caution">
    <text evidence="2">The sequence shown here is derived from an EMBL/GenBank/DDBJ whole genome shotgun (WGS) entry which is preliminary data.</text>
</comment>
<feature type="transmembrane region" description="Helical" evidence="1">
    <location>
        <begin position="226"/>
        <end position="248"/>
    </location>
</feature>
<keyword evidence="1" id="KW-0812">Transmembrane</keyword>
<feature type="non-terminal residue" evidence="2">
    <location>
        <position position="360"/>
    </location>
</feature>
<keyword evidence="1" id="KW-0472">Membrane</keyword>
<feature type="transmembrane region" description="Helical" evidence="1">
    <location>
        <begin position="185"/>
        <end position="205"/>
    </location>
</feature>
<sequence length="360" mass="39934">MDPRPTLSSEYTPPNVDLWMERSNLIGLIIAGVAYGILFTIFIQCVLALHTNNGHRKNQAKWLTGYSCIIFLLATFGFAGNTRFIQMTYIDYRNFPGGPNDFTFAFYTEFCNIFSITSYVIMNWFADGLMFYRFAVIYDRKLPLMIIPGILYTGIVGLSLAMLTFTMKPEEGFFGPTTIKIGTAYWSLSIGMNIIITSAIAGRLLKMRANIRKVLGPNHSSPYTSVLSMIVESAALYTSWAILFLVPFARQDTFQNIVLPSLGQVQGIAPLLIIFRVAQGKAWNSSTATNTLNAKTSTAMQFDSRRPGWSQRSHGTESYGLTNTITGTNNSAVHLDVKMERSTLHTVDSGRQAPGKAAAL</sequence>
<feature type="transmembrane region" description="Helical" evidence="1">
    <location>
        <begin position="25"/>
        <end position="50"/>
    </location>
</feature>
<evidence type="ECO:0000313" key="2">
    <source>
        <dbReference type="EMBL" id="KAJ2929661.1"/>
    </source>
</evidence>
<feature type="transmembrane region" description="Helical" evidence="1">
    <location>
        <begin position="104"/>
        <end position="122"/>
    </location>
</feature>
<accession>A0A9W8MGC1</accession>
<dbReference type="EMBL" id="JANBPK010000863">
    <property type="protein sequence ID" value="KAJ2929661.1"/>
    <property type="molecule type" value="Genomic_DNA"/>
</dbReference>
<evidence type="ECO:0000256" key="1">
    <source>
        <dbReference type="SAM" id="Phobius"/>
    </source>
</evidence>
<name>A0A9W8MGC1_9AGAR</name>